<dbReference type="InterPro" id="IPR036390">
    <property type="entry name" value="WH_DNA-bd_sf"/>
</dbReference>
<dbReference type="SMART" id="SM00895">
    <property type="entry name" value="FCD"/>
    <property type="match status" value="1"/>
</dbReference>
<dbReference type="SUPFAM" id="SSF48008">
    <property type="entry name" value="GntR ligand-binding domain-like"/>
    <property type="match status" value="1"/>
</dbReference>
<keyword evidence="3" id="KW-0804">Transcription</keyword>
<evidence type="ECO:0000256" key="3">
    <source>
        <dbReference type="ARBA" id="ARBA00023163"/>
    </source>
</evidence>
<dbReference type="RefSeq" id="WP_209901250.1">
    <property type="nucleotide sequence ID" value="NZ_BAAAJW010000010.1"/>
</dbReference>
<accession>A0ABS4X008</accession>
<feature type="domain" description="HTH gntR-type" evidence="5">
    <location>
        <begin position="19"/>
        <end position="86"/>
    </location>
</feature>
<keyword evidence="7" id="KW-1185">Reference proteome</keyword>
<dbReference type="GO" id="GO:0003677">
    <property type="term" value="F:DNA binding"/>
    <property type="evidence" value="ECO:0007669"/>
    <property type="project" value="UniProtKB-KW"/>
</dbReference>
<dbReference type="InterPro" id="IPR008920">
    <property type="entry name" value="TF_FadR/GntR_C"/>
</dbReference>
<feature type="region of interest" description="Disordered" evidence="4">
    <location>
        <begin position="233"/>
        <end position="269"/>
    </location>
</feature>
<comment type="caution">
    <text evidence="6">The sequence shown here is derived from an EMBL/GenBank/DDBJ whole genome shotgun (WGS) entry which is preliminary data.</text>
</comment>
<dbReference type="PROSITE" id="PS50949">
    <property type="entry name" value="HTH_GNTR"/>
    <property type="match status" value="1"/>
</dbReference>
<dbReference type="InterPro" id="IPR000524">
    <property type="entry name" value="Tscrpt_reg_HTH_GntR"/>
</dbReference>
<dbReference type="EMBL" id="JAGIOD010000001">
    <property type="protein sequence ID" value="MBP2381802.1"/>
    <property type="molecule type" value="Genomic_DNA"/>
</dbReference>
<evidence type="ECO:0000256" key="4">
    <source>
        <dbReference type="SAM" id="MobiDB-lite"/>
    </source>
</evidence>
<reference evidence="6 7" key="1">
    <citation type="submission" date="2021-03" db="EMBL/GenBank/DDBJ databases">
        <title>Sequencing the genomes of 1000 actinobacteria strains.</title>
        <authorList>
            <person name="Klenk H.-P."/>
        </authorList>
    </citation>
    <scope>NUCLEOTIDE SEQUENCE [LARGE SCALE GENOMIC DNA]</scope>
    <source>
        <strain evidence="6 7">DSM 14566</strain>
    </source>
</reference>
<evidence type="ECO:0000313" key="7">
    <source>
        <dbReference type="Proteomes" id="UP001519290"/>
    </source>
</evidence>
<protein>
    <submittedName>
        <fullName evidence="6">DNA-binding GntR family transcriptional regulator</fullName>
    </submittedName>
</protein>
<dbReference type="CDD" id="cd07377">
    <property type="entry name" value="WHTH_GntR"/>
    <property type="match status" value="1"/>
</dbReference>
<organism evidence="6 7">
    <name type="scientific">Brachybacterium sacelli</name>
    <dbReference type="NCBI Taxonomy" id="173364"/>
    <lineage>
        <taxon>Bacteria</taxon>
        <taxon>Bacillati</taxon>
        <taxon>Actinomycetota</taxon>
        <taxon>Actinomycetes</taxon>
        <taxon>Micrococcales</taxon>
        <taxon>Dermabacteraceae</taxon>
        <taxon>Brachybacterium</taxon>
    </lineage>
</organism>
<evidence type="ECO:0000313" key="6">
    <source>
        <dbReference type="EMBL" id="MBP2381802.1"/>
    </source>
</evidence>
<sequence length="269" mass="29708">MTTRHEGVQLPMMQPLRRPSIIDQAELELRNAIYYGDLRPGDAVPEVQVSRQMGISRSSLREACQRLVRDGLLTQIPGRGLFVTRMDAETMSDFIDYRLGIEMQAATIVAEQVTRLRASGQDAQVDHLLAPLRACLERSRASLEAEEVIEAGNADLDLHQQLAELSRNRFLATSMNTIVILTRMGSFSDPLGFGVRADITSTHEDLLEALSRGDASRARALLRESLQELAARLRSGDEADEDTEVVRDPDLLESTAPEWPSLGEGGPTS</sequence>
<dbReference type="InterPro" id="IPR011711">
    <property type="entry name" value="GntR_C"/>
</dbReference>
<dbReference type="Gene3D" id="1.10.10.10">
    <property type="entry name" value="Winged helix-like DNA-binding domain superfamily/Winged helix DNA-binding domain"/>
    <property type="match status" value="1"/>
</dbReference>
<dbReference type="SMART" id="SM00345">
    <property type="entry name" value="HTH_GNTR"/>
    <property type="match status" value="1"/>
</dbReference>
<evidence type="ECO:0000256" key="1">
    <source>
        <dbReference type="ARBA" id="ARBA00023015"/>
    </source>
</evidence>
<evidence type="ECO:0000256" key="2">
    <source>
        <dbReference type="ARBA" id="ARBA00023125"/>
    </source>
</evidence>
<dbReference type="Pfam" id="PF07729">
    <property type="entry name" value="FCD"/>
    <property type="match status" value="1"/>
</dbReference>
<name>A0ABS4X008_9MICO</name>
<dbReference type="InterPro" id="IPR036388">
    <property type="entry name" value="WH-like_DNA-bd_sf"/>
</dbReference>
<dbReference type="Gene3D" id="1.20.120.530">
    <property type="entry name" value="GntR ligand-binding domain-like"/>
    <property type="match status" value="1"/>
</dbReference>
<proteinExistence type="predicted"/>
<dbReference type="PANTHER" id="PTHR43537:SF5">
    <property type="entry name" value="UXU OPERON TRANSCRIPTIONAL REGULATOR"/>
    <property type="match status" value="1"/>
</dbReference>
<gene>
    <name evidence="6" type="ORF">JOF43_001759</name>
</gene>
<evidence type="ECO:0000259" key="5">
    <source>
        <dbReference type="PROSITE" id="PS50949"/>
    </source>
</evidence>
<dbReference type="PANTHER" id="PTHR43537">
    <property type="entry name" value="TRANSCRIPTIONAL REGULATOR, GNTR FAMILY"/>
    <property type="match status" value="1"/>
</dbReference>
<keyword evidence="2 6" id="KW-0238">DNA-binding</keyword>
<dbReference type="Pfam" id="PF00392">
    <property type="entry name" value="GntR"/>
    <property type="match status" value="1"/>
</dbReference>
<dbReference type="Proteomes" id="UP001519290">
    <property type="component" value="Unassembled WGS sequence"/>
</dbReference>
<dbReference type="SUPFAM" id="SSF46785">
    <property type="entry name" value="Winged helix' DNA-binding domain"/>
    <property type="match status" value="1"/>
</dbReference>
<keyword evidence="1" id="KW-0805">Transcription regulation</keyword>